<evidence type="ECO:0000313" key="2">
    <source>
        <dbReference type="EMBL" id="GFO21474.1"/>
    </source>
</evidence>
<protein>
    <submittedName>
        <fullName evidence="2">Uncharacterized protein</fullName>
    </submittedName>
</protein>
<evidence type="ECO:0000313" key="3">
    <source>
        <dbReference type="Proteomes" id="UP000735302"/>
    </source>
</evidence>
<name>A0AAV4BRK6_9GAST</name>
<proteinExistence type="predicted"/>
<dbReference type="EMBL" id="BLXT01005253">
    <property type="protein sequence ID" value="GFO21474.1"/>
    <property type="molecule type" value="Genomic_DNA"/>
</dbReference>
<keyword evidence="3" id="KW-1185">Reference proteome</keyword>
<accession>A0AAV4BRK6</accession>
<dbReference type="Proteomes" id="UP000735302">
    <property type="component" value="Unassembled WGS sequence"/>
</dbReference>
<evidence type="ECO:0000256" key="1">
    <source>
        <dbReference type="SAM" id="MobiDB-lite"/>
    </source>
</evidence>
<comment type="caution">
    <text evidence="2">The sequence shown here is derived from an EMBL/GenBank/DDBJ whole genome shotgun (WGS) entry which is preliminary data.</text>
</comment>
<organism evidence="2 3">
    <name type="scientific">Plakobranchus ocellatus</name>
    <dbReference type="NCBI Taxonomy" id="259542"/>
    <lineage>
        <taxon>Eukaryota</taxon>
        <taxon>Metazoa</taxon>
        <taxon>Spiralia</taxon>
        <taxon>Lophotrochozoa</taxon>
        <taxon>Mollusca</taxon>
        <taxon>Gastropoda</taxon>
        <taxon>Heterobranchia</taxon>
        <taxon>Euthyneura</taxon>
        <taxon>Panpulmonata</taxon>
        <taxon>Sacoglossa</taxon>
        <taxon>Placobranchoidea</taxon>
        <taxon>Plakobranchidae</taxon>
        <taxon>Plakobranchus</taxon>
    </lineage>
</organism>
<feature type="region of interest" description="Disordered" evidence="1">
    <location>
        <begin position="1"/>
        <end position="53"/>
    </location>
</feature>
<sequence length="154" mass="17206">MRKRRRGGAASRLPAEDRGSADHGPSDSFPHWGPRQRDSRRTSQRGKVNAKATKPLTLLRFRLGVDEDYDEGRDSGKNIRTEMIQAKLMLSKAHEKGRLRTWAERTARLSCPPSGQGAGGGARICDRRVPTDLRVDSLSTAPPTRSIKIYSYYS</sequence>
<dbReference type="AlphaFoldDB" id="A0AAV4BRK6"/>
<feature type="compositionally biased region" description="Basic and acidic residues" evidence="1">
    <location>
        <begin position="14"/>
        <end position="25"/>
    </location>
</feature>
<gene>
    <name evidence="2" type="ORF">PoB_004797900</name>
</gene>
<reference evidence="2 3" key="1">
    <citation type="journal article" date="2021" name="Elife">
        <title>Chloroplast acquisition without the gene transfer in kleptoplastic sea slugs, Plakobranchus ocellatus.</title>
        <authorList>
            <person name="Maeda T."/>
            <person name="Takahashi S."/>
            <person name="Yoshida T."/>
            <person name="Shimamura S."/>
            <person name="Takaki Y."/>
            <person name="Nagai Y."/>
            <person name="Toyoda A."/>
            <person name="Suzuki Y."/>
            <person name="Arimoto A."/>
            <person name="Ishii H."/>
            <person name="Satoh N."/>
            <person name="Nishiyama T."/>
            <person name="Hasebe M."/>
            <person name="Maruyama T."/>
            <person name="Minagawa J."/>
            <person name="Obokata J."/>
            <person name="Shigenobu S."/>
        </authorList>
    </citation>
    <scope>NUCLEOTIDE SEQUENCE [LARGE SCALE GENOMIC DNA]</scope>
</reference>